<dbReference type="EMBL" id="JAFCNB010000007">
    <property type="protein sequence ID" value="MBP2705108.1"/>
    <property type="molecule type" value="Genomic_DNA"/>
</dbReference>
<evidence type="ECO:0000313" key="5">
    <source>
        <dbReference type="Proteomes" id="UP000674234"/>
    </source>
</evidence>
<keyword evidence="5" id="KW-1185">Reference proteome</keyword>
<feature type="domain" description="ABC transporter" evidence="3">
    <location>
        <begin position="264"/>
        <end position="493"/>
    </location>
</feature>
<sequence>MTLTEAPTRHPLLAARGLTRAFGDVVANDGVDFDVLPGEVHALVGENGAGKSTLLKLIYGVHRPDSGRLTVDGAAVSIAGPADALSLGIGMVFQDLRLVPALTVAENVALALPGRLRLDAMARRVAAAAEDYGLAVDPLTRVGHLSIGERQRAEILKVLISGSRVVILDEPTSVLAPQEVAALFDVLRRLRGLGYGVVIVTHKLNEVRAIADRVTVLRGGRVVLGGADPRAHSDAELVEAMVGRAVPPLPADRPAPPPGRAPAVSLRGVGAYGEGGALRLRNVTLDVMPGEIVGVAGVAGSGQRELCEVVCGLRPVAAGVVTAAGAVAEVPEDPLADAVVPGLTVVEHIALGLPGVPRRRFNVDWRRVAGLARELDAAVGLEMAPGHRRVAELSGGNVQRVMLTRALGRDDTALVVAAYPSRGLDVATTRRTQELLLARAAAGAGVLVVSEDLDELISISDRIAVMRGGELAGVVDARGADRQEIGRLMLGGAR</sequence>
<dbReference type="Proteomes" id="UP000674234">
    <property type="component" value="Unassembled WGS sequence"/>
</dbReference>
<reference evidence="4" key="1">
    <citation type="submission" date="2021-02" db="EMBL/GenBank/DDBJ databases">
        <title>Draft genome sequence of Microbispora sp. RL4-1S isolated from rice leaves in Thailand.</title>
        <authorList>
            <person name="Muangham S."/>
            <person name="Duangmal K."/>
        </authorList>
    </citation>
    <scope>NUCLEOTIDE SEQUENCE</scope>
    <source>
        <strain evidence="4">RL4-1S</strain>
    </source>
</reference>
<accession>A0A940WLF6</accession>
<dbReference type="CDD" id="cd03216">
    <property type="entry name" value="ABC_Carb_Monos_I"/>
    <property type="match status" value="1"/>
</dbReference>
<dbReference type="Pfam" id="PF00005">
    <property type="entry name" value="ABC_tran"/>
    <property type="match status" value="2"/>
</dbReference>
<proteinExistence type="predicted"/>
<dbReference type="GO" id="GO:0016887">
    <property type="term" value="F:ATP hydrolysis activity"/>
    <property type="evidence" value="ECO:0007669"/>
    <property type="project" value="InterPro"/>
</dbReference>
<evidence type="ECO:0000256" key="2">
    <source>
        <dbReference type="ARBA" id="ARBA00022840"/>
    </source>
</evidence>
<protein>
    <submittedName>
        <fullName evidence="4">ATP-binding cassette domain-containing protein</fullName>
    </submittedName>
</protein>
<dbReference type="PANTHER" id="PTHR43790:SF4">
    <property type="entry name" value="GUANOSINE IMPORT ATP-BINDING PROTEIN NUPO"/>
    <property type="match status" value="1"/>
</dbReference>
<organism evidence="4 5">
    <name type="scientific">Microbispora oryzae</name>
    <dbReference type="NCBI Taxonomy" id="2806554"/>
    <lineage>
        <taxon>Bacteria</taxon>
        <taxon>Bacillati</taxon>
        <taxon>Actinomycetota</taxon>
        <taxon>Actinomycetes</taxon>
        <taxon>Streptosporangiales</taxon>
        <taxon>Streptosporangiaceae</taxon>
        <taxon>Microbispora</taxon>
    </lineage>
</organism>
<keyword evidence="2 4" id="KW-0067">ATP-binding</keyword>
<dbReference type="InterPro" id="IPR003593">
    <property type="entry name" value="AAA+_ATPase"/>
</dbReference>
<feature type="domain" description="ABC transporter" evidence="3">
    <location>
        <begin position="13"/>
        <end position="244"/>
    </location>
</feature>
<dbReference type="SUPFAM" id="SSF52540">
    <property type="entry name" value="P-loop containing nucleoside triphosphate hydrolases"/>
    <property type="match status" value="2"/>
</dbReference>
<comment type="caution">
    <text evidence="4">The sequence shown here is derived from an EMBL/GenBank/DDBJ whole genome shotgun (WGS) entry which is preliminary data.</text>
</comment>
<dbReference type="GO" id="GO:0005524">
    <property type="term" value="F:ATP binding"/>
    <property type="evidence" value="ECO:0007669"/>
    <property type="project" value="UniProtKB-KW"/>
</dbReference>
<evidence type="ECO:0000256" key="1">
    <source>
        <dbReference type="ARBA" id="ARBA00022741"/>
    </source>
</evidence>
<dbReference type="SMART" id="SM00382">
    <property type="entry name" value="AAA"/>
    <property type="match status" value="2"/>
</dbReference>
<dbReference type="InterPro" id="IPR027417">
    <property type="entry name" value="P-loop_NTPase"/>
</dbReference>
<evidence type="ECO:0000259" key="3">
    <source>
        <dbReference type="PROSITE" id="PS50893"/>
    </source>
</evidence>
<name>A0A940WLF6_9ACTN</name>
<dbReference type="PANTHER" id="PTHR43790">
    <property type="entry name" value="CARBOHYDRATE TRANSPORT ATP-BINDING PROTEIN MG119-RELATED"/>
    <property type="match status" value="1"/>
</dbReference>
<dbReference type="PROSITE" id="PS50893">
    <property type="entry name" value="ABC_TRANSPORTER_2"/>
    <property type="match status" value="2"/>
</dbReference>
<dbReference type="RefSeq" id="WP_210156406.1">
    <property type="nucleotide sequence ID" value="NZ_JAFCNB010000007.1"/>
</dbReference>
<dbReference type="Gene3D" id="3.40.50.300">
    <property type="entry name" value="P-loop containing nucleotide triphosphate hydrolases"/>
    <property type="match status" value="2"/>
</dbReference>
<dbReference type="InterPro" id="IPR003439">
    <property type="entry name" value="ABC_transporter-like_ATP-bd"/>
</dbReference>
<gene>
    <name evidence="4" type="ORF">JOL79_14930</name>
</gene>
<dbReference type="AlphaFoldDB" id="A0A940WLF6"/>
<dbReference type="InterPro" id="IPR050107">
    <property type="entry name" value="ABC_carbohydrate_import_ATPase"/>
</dbReference>
<evidence type="ECO:0000313" key="4">
    <source>
        <dbReference type="EMBL" id="MBP2705108.1"/>
    </source>
</evidence>
<keyword evidence="1" id="KW-0547">Nucleotide-binding</keyword>